<organism evidence="2 3">
    <name type="scientific">Caenorhabditis japonica</name>
    <dbReference type="NCBI Taxonomy" id="281687"/>
    <lineage>
        <taxon>Eukaryota</taxon>
        <taxon>Metazoa</taxon>
        <taxon>Ecdysozoa</taxon>
        <taxon>Nematoda</taxon>
        <taxon>Chromadorea</taxon>
        <taxon>Rhabditida</taxon>
        <taxon>Rhabditina</taxon>
        <taxon>Rhabditomorpha</taxon>
        <taxon>Rhabditoidea</taxon>
        <taxon>Rhabditidae</taxon>
        <taxon>Peloderinae</taxon>
        <taxon>Caenorhabditis</taxon>
    </lineage>
</organism>
<dbReference type="Proteomes" id="UP000005237">
    <property type="component" value="Unassembled WGS sequence"/>
</dbReference>
<dbReference type="AlphaFoldDB" id="A0A8R1IHK0"/>
<evidence type="ECO:0000313" key="2">
    <source>
        <dbReference type="EnsemblMetazoa" id="CJA36384.1"/>
    </source>
</evidence>
<evidence type="ECO:0000313" key="3">
    <source>
        <dbReference type="Proteomes" id="UP000005237"/>
    </source>
</evidence>
<feature type="region of interest" description="Disordered" evidence="1">
    <location>
        <begin position="526"/>
        <end position="550"/>
    </location>
</feature>
<proteinExistence type="predicted"/>
<accession>A0A8R1IHK0</accession>
<sequence length="678" mass="74037">MSGSGAATPEHVMEHVEDVVYSGETEGGDDVIEEGRSVSVTVLTEALFAGEEVEVCGDGRGDLSATLLADVVYGGEEAEEINDDEIDDGRGEDVSPKHLGDALCGAGGEAEEINDDEIDDGRGEDVSPKHLGDALCGAGGEAEEINDDEIDDGRGEDVSPKHLGDALCGAGGEAEEINDDEIDDGRGEDVSPKHLGDALCGAGGEAEENGDEETVGGRDEVEMERILNQTVPHKGGAEKNTELEFPSTMVMMKLVCLKKAEVKGLLLRAVDFLKVKQMFTESLQDLFDMETSSQMVMFAKDGDSLQQLISVEGNHRCTLVKFSTLDTIPPAFEVEVKVVFLGHLFSQVWDLAPRLPRSPVDAVAQPPRELPTKVANYLLRYHTCTIRRNMATFTEFESTSAFIRMLSSSISTEEANKLRKSSRKRNKFYDSLAADRKVPPRSSNESEMNPFFVFLMRIKTQKTYLDGLQNDEKFKVPKARRMAHRLAQASQQNDDSVAFQLGRYLHGEIPLALLEQRITKIGPLFEENANPMTSESQPDDGGEAPKPKKAKVKVPLAELPSVRTVNDVALVPESAKCLFINCIHPVLAKLLLSKNCLILIVHERKPLDVAQFPFPVQRRSGVMSGTLVGASGLQDYCVYGQKVVEDNAVFNGTAQTKFPEKLWKPATARPSREPSPTS</sequence>
<dbReference type="EnsemblMetazoa" id="CJA36384.1">
    <property type="protein sequence ID" value="CJA36384.1"/>
    <property type="gene ID" value="WBGene00212231"/>
</dbReference>
<evidence type="ECO:0000256" key="1">
    <source>
        <dbReference type="SAM" id="MobiDB-lite"/>
    </source>
</evidence>
<reference evidence="2" key="2">
    <citation type="submission" date="2022-06" db="UniProtKB">
        <authorList>
            <consortium name="EnsemblMetazoa"/>
        </authorList>
    </citation>
    <scope>IDENTIFICATION</scope>
    <source>
        <strain evidence="2">DF5081</strain>
    </source>
</reference>
<name>A0A8R1IHK0_CAEJA</name>
<reference evidence="3" key="1">
    <citation type="submission" date="2010-08" db="EMBL/GenBank/DDBJ databases">
        <authorList>
            <consortium name="Caenorhabditis japonica Sequencing Consortium"/>
            <person name="Wilson R.K."/>
        </authorList>
    </citation>
    <scope>NUCLEOTIDE SEQUENCE [LARGE SCALE GENOMIC DNA]</scope>
    <source>
        <strain evidence="3">DF5081</strain>
    </source>
</reference>
<keyword evidence="3" id="KW-1185">Reference proteome</keyword>
<protein>
    <submittedName>
        <fullName evidence="2">Uncharacterized protein</fullName>
    </submittedName>
</protein>